<accession>A0AAI8GC19</accession>
<sequence length="280" mass="33451">MKEIVEILIFSILKDPKITNSFLNNTKHWKRAHYVYLSEIIEFELKKTNLINEKKKIEIGTTISATTLKRVFEIDKNKVYTDDIRFIKTLDKLAIFLGFQSLDDFIKKKTNPNFINSDKNNKDIIKKIEIENSISESTLYNIIKNYCYIELDSIKRIPNFEMEEFYNVLDIQSPILKRITRNLNELVEQGYIFHKENNHSNYEIFNFRTITIEEKTAIISTNEYWNLTLTNRNGTNTQIVNFANEQVYFIKKINDNWKIWDNFNPYSDKIIENIKERSKL</sequence>
<reference evidence="1 2" key="2">
    <citation type="submission" date="2019-05" db="EMBL/GenBank/DDBJ databases">
        <authorList>
            <person name="Ravantti J.J."/>
        </authorList>
    </citation>
    <scope>NUCLEOTIDE SEQUENCE [LARGE SCALE GENOMIC DNA]</scope>
    <source>
        <strain evidence="1 2">B185</strain>
    </source>
</reference>
<dbReference type="AlphaFoldDB" id="A0AAI8GC19"/>
<name>A0AAI8GC19_9FLAO</name>
<dbReference type="EMBL" id="CP010992">
    <property type="protein sequence ID" value="AMO21085.1"/>
    <property type="molecule type" value="Genomic_DNA"/>
</dbReference>
<evidence type="ECO:0000313" key="2">
    <source>
        <dbReference type="Proteomes" id="UP000304840"/>
    </source>
</evidence>
<organism evidence="1 2">
    <name type="scientific">Flavobacterium columnare</name>
    <dbReference type="NCBI Taxonomy" id="996"/>
    <lineage>
        <taxon>Bacteria</taxon>
        <taxon>Pseudomonadati</taxon>
        <taxon>Bacteroidota</taxon>
        <taxon>Flavobacteriia</taxon>
        <taxon>Flavobacteriales</taxon>
        <taxon>Flavobacteriaceae</taxon>
        <taxon>Flavobacterium</taxon>
    </lineage>
</organism>
<gene>
    <name evidence="1" type="ORF">UN65_12765</name>
</gene>
<evidence type="ECO:0000313" key="1">
    <source>
        <dbReference type="EMBL" id="AMO21085.1"/>
    </source>
</evidence>
<dbReference type="RefSeq" id="WP_014166297.1">
    <property type="nucleotide sequence ID" value="NZ_CP010992.1"/>
</dbReference>
<protein>
    <submittedName>
        <fullName evidence="1">Uncharacterized protein</fullName>
    </submittedName>
</protein>
<dbReference type="Proteomes" id="UP000304840">
    <property type="component" value="Chromosome"/>
</dbReference>
<dbReference type="GeneID" id="60757987"/>
<reference evidence="2" key="1">
    <citation type="submission" date="2016-03" db="EMBL/GenBank/DDBJ databases">
        <title>Flavobacterium columnare strain B185, complete genome.</title>
        <authorList>
            <person name="Sundberg L.-R."/>
            <person name="Papponen P."/>
            <person name="Laanto E."/>
        </authorList>
    </citation>
    <scope>NUCLEOTIDE SEQUENCE [LARGE SCALE GENOMIC DNA]</scope>
    <source>
        <strain evidence="2">B185</strain>
    </source>
</reference>
<proteinExistence type="predicted"/>